<accession>A0A845GG52</accession>
<dbReference type="Proteomes" id="UP000447355">
    <property type="component" value="Unassembled WGS sequence"/>
</dbReference>
<protein>
    <submittedName>
        <fullName evidence="1">Uncharacterized protein</fullName>
    </submittedName>
</protein>
<reference evidence="1" key="1">
    <citation type="submission" date="2019-12" db="EMBL/GenBank/DDBJ databases">
        <title>Novel species isolated from a subtropical stream in China.</title>
        <authorList>
            <person name="Lu H."/>
        </authorList>
    </citation>
    <scope>NUCLEOTIDE SEQUENCE [LARGE SCALE GENOMIC DNA]</scope>
    <source>
        <strain evidence="1">FT81W</strain>
    </source>
</reference>
<name>A0A845GG52_9BURK</name>
<sequence length="49" mass="5702">MDGIVYVINAVRLWFDGEIMWRTLLYALRSRPIAVAGKRGYYQVDPVDL</sequence>
<dbReference type="AlphaFoldDB" id="A0A845GG52"/>
<gene>
    <name evidence="1" type="ORF">GTP90_01290</name>
</gene>
<evidence type="ECO:0000313" key="2">
    <source>
        <dbReference type="Proteomes" id="UP000447355"/>
    </source>
</evidence>
<dbReference type="EMBL" id="WWCX01000001">
    <property type="protein sequence ID" value="MYM92490.1"/>
    <property type="molecule type" value="Genomic_DNA"/>
</dbReference>
<dbReference type="RefSeq" id="WP_161081755.1">
    <property type="nucleotide sequence ID" value="NZ_WWCX01000001.1"/>
</dbReference>
<proteinExistence type="predicted"/>
<organism evidence="1 2">
    <name type="scientific">Duganella vulcania</name>
    <dbReference type="NCBI Taxonomy" id="2692166"/>
    <lineage>
        <taxon>Bacteria</taxon>
        <taxon>Pseudomonadati</taxon>
        <taxon>Pseudomonadota</taxon>
        <taxon>Betaproteobacteria</taxon>
        <taxon>Burkholderiales</taxon>
        <taxon>Oxalobacteraceae</taxon>
        <taxon>Telluria group</taxon>
        <taxon>Duganella</taxon>
    </lineage>
</organism>
<evidence type="ECO:0000313" key="1">
    <source>
        <dbReference type="EMBL" id="MYM92490.1"/>
    </source>
</evidence>
<comment type="caution">
    <text evidence="1">The sequence shown here is derived from an EMBL/GenBank/DDBJ whole genome shotgun (WGS) entry which is preliminary data.</text>
</comment>